<organism evidence="3 4">
    <name type="scientific">Brevundimonas subvibrioides (strain ATCC 15264 / DSM 4735 / LMG 14903 / NBRC 16000 / CB 81)</name>
    <name type="common">Caulobacter subvibrioides</name>
    <dbReference type="NCBI Taxonomy" id="633149"/>
    <lineage>
        <taxon>Bacteria</taxon>
        <taxon>Pseudomonadati</taxon>
        <taxon>Pseudomonadota</taxon>
        <taxon>Alphaproteobacteria</taxon>
        <taxon>Caulobacterales</taxon>
        <taxon>Caulobacteraceae</taxon>
        <taxon>Brevundimonas</taxon>
    </lineage>
</organism>
<feature type="chain" id="PRO_5003127024" description="Right handed beta helix domain-containing protein" evidence="2">
    <location>
        <begin position="24"/>
        <end position="485"/>
    </location>
</feature>
<protein>
    <recommendedName>
        <fullName evidence="5">Right handed beta helix domain-containing protein</fullName>
    </recommendedName>
</protein>
<sequence>MKTLILAASALALTLSVPPEVSAQTAARVESQTRPNFGLLLDPPSGQRSRPRTHRRWSYGDRYPGWNGAPPPVYRPNGSEEIVLVDCGGNPGTGAVEAAVHRVRPGGTLVIRARGGACVGWLNVDKPLTIIGEGGFDPRRWNENPSASLQAPDGLPCITVSAGVRLEIRDLVLASPRGGDAACIVNYGGQVIMSRAGIRHSGDEAAILSDGGLVDLRDVVIDARTIAPAIVADGATLTTWETVVTGAQSGIELTPGAGDPSRIQSTTLAGVESPNNYGPRSLGISVRSRRDYGRVEISNTKVCGYVEGVAIEGASVTIDGSKICKSDKGVVLYNGELSLTNSRVRADTVGVAIASGRAVVTDNSFVGVTAVFQQEYRAQLTASGNRVWSDSLCRPTYRPVYRDRYAPYWAQGGQGYECQRSAYPREWWDDMDGSYGDPYDDYAYSPTGYDRFQQGYGWYTGQGQYVDQPSPYGDDRWREGRRRWR</sequence>
<evidence type="ECO:0000313" key="4">
    <source>
        <dbReference type="Proteomes" id="UP000002696"/>
    </source>
</evidence>
<proteinExistence type="predicted"/>
<dbReference type="Proteomes" id="UP000002696">
    <property type="component" value="Chromosome"/>
</dbReference>
<dbReference type="AlphaFoldDB" id="D9QMQ8"/>
<feature type="signal peptide" evidence="2">
    <location>
        <begin position="1"/>
        <end position="23"/>
    </location>
</feature>
<evidence type="ECO:0000256" key="2">
    <source>
        <dbReference type="SAM" id="SignalP"/>
    </source>
</evidence>
<dbReference type="SUPFAM" id="SSF51126">
    <property type="entry name" value="Pectin lyase-like"/>
    <property type="match status" value="1"/>
</dbReference>
<reference evidence="4" key="1">
    <citation type="journal article" date="2011" name="J. Bacteriol.">
        <title>Genome sequences of eight morphologically diverse alphaproteobacteria.</title>
        <authorList>
            <consortium name="US DOE Joint Genome Institute"/>
            <person name="Brown P.J."/>
            <person name="Kysela D.T."/>
            <person name="Buechlein A."/>
            <person name="Hemmerich C."/>
            <person name="Brun Y.V."/>
        </authorList>
    </citation>
    <scope>NUCLEOTIDE SEQUENCE [LARGE SCALE GENOMIC DNA]</scope>
    <source>
        <strain evidence="4">ATCC 15264 / DSM 4735 / LMG 14903 / NBRC 16000 / CB 81</strain>
    </source>
</reference>
<accession>D9QMQ8</accession>
<dbReference type="EMBL" id="CP002102">
    <property type="protein sequence ID" value="ADL02064.1"/>
    <property type="molecule type" value="Genomic_DNA"/>
</dbReference>
<dbReference type="HOGENOM" id="CLU_562218_0_0_5"/>
<dbReference type="RefSeq" id="WP_013270165.1">
    <property type="nucleotide sequence ID" value="NC_014375.1"/>
</dbReference>
<keyword evidence="2" id="KW-0732">Signal</keyword>
<dbReference type="BioCyc" id="BSUB633149:G1GM8-2769-MONOMER"/>
<gene>
    <name evidence="3" type="ordered locus">Bresu_2757</name>
</gene>
<dbReference type="InterPro" id="IPR011050">
    <property type="entry name" value="Pectin_lyase_fold/virulence"/>
</dbReference>
<evidence type="ECO:0008006" key="5">
    <source>
        <dbReference type="Google" id="ProtNLM"/>
    </source>
</evidence>
<feature type="region of interest" description="Disordered" evidence="1">
    <location>
        <begin position="36"/>
        <end position="55"/>
    </location>
</feature>
<dbReference type="OrthoDB" id="7199906at2"/>
<dbReference type="KEGG" id="bsb:Bresu_2757"/>
<name>D9QMQ8_BRESC</name>
<evidence type="ECO:0000256" key="1">
    <source>
        <dbReference type="SAM" id="MobiDB-lite"/>
    </source>
</evidence>
<dbReference type="InParanoid" id="D9QMQ8"/>
<dbReference type="STRING" id="633149.Bresu_2757"/>
<keyword evidence="4" id="KW-1185">Reference proteome</keyword>
<evidence type="ECO:0000313" key="3">
    <source>
        <dbReference type="EMBL" id="ADL02064.1"/>
    </source>
</evidence>
<dbReference type="eggNOG" id="ENOG50335FR">
    <property type="taxonomic scope" value="Bacteria"/>
</dbReference>